<comment type="caution">
    <text evidence="1">The sequence shown here is derived from an EMBL/GenBank/DDBJ whole genome shotgun (WGS) entry which is preliminary data.</text>
</comment>
<organism evidence="1 2">
    <name type="scientific">Metabacillus flavus</name>
    <dbReference type="NCBI Taxonomy" id="2823519"/>
    <lineage>
        <taxon>Bacteria</taxon>
        <taxon>Bacillati</taxon>
        <taxon>Bacillota</taxon>
        <taxon>Bacilli</taxon>
        <taxon>Bacillales</taxon>
        <taxon>Bacillaceae</taxon>
        <taxon>Metabacillus</taxon>
    </lineage>
</organism>
<reference evidence="1 2" key="1">
    <citation type="submission" date="2021-04" db="EMBL/GenBank/DDBJ databases">
        <title>Metabacillus sp. strain KIGAM252 whole genome sequence.</title>
        <authorList>
            <person name="Seo M.-J."/>
            <person name="Cho E.-S."/>
            <person name="Hwang C.Y."/>
            <person name="Yoon D.J."/>
        </authorList>
    </citation>
    <scope>NUCLEOTIDE SEQUENCE [LARGE SCALE GENOMIC DNA]</scope>
    <source>
        <strain evidence="1 2">KIGAM252</strain>
    </source>
</reference>
<dbReference type="RefSeq" id="WP_211559261.1">
    <property type="nucleotide sequence ID" value="NZ_JAGVRK010000001.1"/>
</dbReference>
<accession>A0ABS5LH41</accession>
<keyword evidence="2" id="KW-1185">Reference proteome</keyword>
<proteinExistence type="predicted"/>
<name>A0ABS5LH41_9BACI</name>
<sequence length="142" mass="16503">MNFDRAQETSGTDWIKAKQVSSLLITEWHVSAVTERASSILMHEDYESLYKIIRLSLYPDGSKQPIRYDYPMYSSTGKMDLHTRLGFCAFQLKLLFFNSSNMMLTAAKTPDIPLDLSDRMNDPSHADYRLYFSAYTDYGEWK</sequence>
<evidence type="ECO:0000313" key="2">
    <source>
        <dbReference type="Proteomes" id="UP000682403"/>
    </source>
</evidence>
<protein>
    <submittedName>
        <fullName evidence="1">Uncharacterized protein</fullName>
    </submittedName>
</protein>
<evidence type="ECO:0000313" key="1">
    <source>
        <dbReference type="EMBL" id="MBS2969694.1"/>
    </source>
</evidence>
<dbReference type="Proteomes" id="UP000682403">
    <property type="component" value="Unassembled WGS sequence"/>
</dbReference>
<dbReference type="EMBL" id="JAGVRK010000001">
    <property type="protein sequence ID" value="MBS2969694.1"/>
    <property type="molecule type" value="Genomic_DNA"/>
</dbReference>
<gene>
    <name evidence="1" type="ORF">J9317_13055</name>
</gene>